<dbReference type="OrthoDB" id="9806482at2"/>
<accession>A0A6L3T0G7</accession>
<keyword evidence="2" id="KW-0460">Magnesium</keyword>
<dbReference type="PANTHER" id="PTHR16222">
    <property type="entry name" value="ADP-RIBOSYLGLYCOHYDROLASE"/>
    <property type="match status" value="1"/>
</dbReference>
<evidence type="ECO:0000313" key="5">
    <source>
        <dbReference type="Proteomes" id="UP000474159"/>
    </source>
</evidence>
<dbReference type="InterPro" id="IPR050792">
    <property type="entry name" value="ADP-ribosylglycohydrolase"/>
</dbReference>
<dbReference type="Gene3D" id="3.90.190.10">
    <property type="entry name" value="Protein tyrosine phosphatase superfamily"/>
    <property type="match status" value="1"/>
</dbReference>
<organism evidence="4 5">
    <name type="scientific">Methylobacterium soli</name>
    <dbReference type="NCBI Taxonomy" id="553447"/>
    <lineage>
        <taxon>Bacteria</taxon>
        <taxon>Pseudomonadati</taxon>
        <taxon>Pseudomonadota</taxon>
        <taxon>Alphaproteobacteria</taxon>
        <taxon>Hyphomicrobiales</taxon>
        <taxon>Methylobacteriaceae</taxon>
        <taxon>Methylobacterium</taxon>
    </lineage>
</organism>
<dbReference type="InterPro" id="IPR003595">
    <property type="entry name" value="Tyr_Pase_cat"/>
</dbReference>
<feature type="binding site" evidence="2">
    <location>
        <position position="265"/>
    </location>
    <ligand>
        <name>Mg(2+)</name>
        <dbReference type="ChEBI" id="CHEBI:18420"/>
        <label>1</label>
    </ligand>
</feature>
<dbReference type="SUPFAM" id="SSF101478">
    <property type="entry name" value="ADP-ribosylglycohydrolase"/>
    <property type="match status" value="1"/>
</dbReference>
<dbReference type="SUPFAM" id="SSF52799">
    <property type="entry name" value="(Phosphotyrosine protein) phosphatases II"/>
    <property type="match status" value="1"/>
</dbReference>
<sequence length="512" mass="55433">MTKDHYHTFFATFGFHSRSLAARHVRTSLSHPMQIGSVRPFLPSGLIGITFCPGKKQEVAASGSWDRDLSVDIKAVQALGAVALVTLIEQHEIDALQVCDIGEVCRRHSIEWLHLPIPDVSIPSAPFETRWAIVGEGLRSRLRNGFNIVVHCKGGLGRAGTVGARLLIELGVEPSRAVQMIREARPGAIETDGQLAYALRQRVVPERQPSTMIADVRDRALGAFVGLAVGDALGTTLEFKPRDTYEHLTDMVGGGPFRLKPGQFTDDTSMALCLADSLIARDGLDERELLERFCRWFELGENSCTGTCFDIGNATSAALSEYRATGDVQAASADPRLGGNGSIMRLSPGAIRYWNDAKKLRDTARRQSATTHPAPEPVDGSEALALLLASLIHGTPLSEALSAKYGPFCERVQAVMDGSWRGKHRDAIRSSGYVIDTLEAAIWAVASTGSFEEAVLRAVNLGDDSDSVGAVCGQIAGAAYGLSGIPERWRQKLVWSDRIKGLADRLFAESCR</sequence>
<proteinExistence type="predicted"/>
<dbReference type="SMART" id="SM00404">
    <property type="entry name" value="PTPc_motif"/>
    <property type="match status" value="1"/>
</dbReference>
<keyword evidence="2" id="KW-0479">Metal-binding</keyword>
<protein>
    <recommendedName>
        <fullName evidence="3">Tyrosine specific protein phosphatases domain-containing protein</fullName>
    </recommendedName>
</protein>
<dbReference type="InterPro" id="IPR005502">
    <property type="entry name" value="Ribosyl_crysJ1"/>
</dbReference>
<keyword evidence="5" id="KW-1185">Reference proteome</keyword>
<dbReference type="RefSeq" id="WP_151001269.1">
    <property type="nucleotide sequence ID" value="NZ_BPQY01000189.1"/>
</dbReference>
<gene>
    <name evidence="4" type="ORF">F6X53_16325</name>
</gene>
<feature type="domain" description="Tyrosine specific protein phosphatases" evidence="3">
    <location>
        <begin position="144"/>
        <end position="196"/>
    </location>
</feature>
<evidence type="ECO:0000256" key="1">
    <source>
        <dbReference type="ARBA" id="ARBA00022801"/>
    </source>
</evidence>
<comment type="cofactor">
    <cofactor evidence="2">
        <name>Mg(2+)</name>
        <dbReference type="ChEBI" id="CHEBI:18420"/>
    </cofactor>
    <text evidence="2">Binds 2 magnesium ions per subunit.</text>
</comment>
<dbReference type="Proteomes" id="UP000474159">
    <property type="component" value="Unassembled WGS sequence"/>
</dbReference>
<dbReference type="InterPro" id="IPR036705">
    <property type="entry name" value="Ribosyl_crysJ1_sf"/>
</dbReference>
<dbReference type="FunFam" id="3.90.190.10:FF:000157">
    <property type="entry name" value="Protein-tyrosine phosphatase"/>
    <property type="match status" value="1"/>
</dbReference>
<name>A0A6L3T0G7_9HYPH</name>
<dbReference type="InterPro" id="IPR057023">
    <property type="entry name" value="PTP-SAK"/>
</dbReference>
<dbReference type="PANTHER" id="PTHR16222:SF12">
    <property type="entry name" value="ADP-RIBOSYLGLYCOHYDROLASE-RELATED"/>
    <property type="match status" value="1"/>
</dbReference>
<feature type="binding site" evidence="2">
    <location>
        <position position="266"/>
    </location>
    <ligand>
        <name>Mg(2+)</name>
        <dbReference type="ChEBI" id="CHEBI:18420"/>
        <label>1</label>
    </ligand>
</feature>
<comment type="caution">
    <text evidence="4">The sequence shown here is derived from an EMBL/GenBank/DDBJ whole genome shotgun (WGS) entry which is preliminary data.</text>
</comment>
<dbReference type="PROSITE" id="PS50056">
    <property type="entry name" value="TYR_PHOSPHATASE_2"/>
    <property type="match status" value="1"/>
</dbReference>
<keyword evidence="1" id="KW-0378">Hydrolase</keyword>
<dbReference type="InterPro" id="IPR000387">
    <property type="entry name" value="Tyr_Pase_dom"/>
</dbReference>
<reference evidence="4 5" key="1">
    <citation type="submission" date="2019-09" db="EMBL/GenBank/DDBJ databases">
        <title>YIM 48816 draft genome.</title>
        <authorList>
            <person name="Jiang L."/>
        </authorList>
    </citation>
    <scope>NUCLEOTIDE SEQUENCE [LARGE SCALE GENOMIC DNA]</scope>
    <source>
        <strain evidence="4 5">YIM 48816</strain>
    </source>
</reference>
<dbReference type="Pfam" id="PF22784">
    <property type="entry name" value="PTP-SAK"/>
    <property type="match status" value="1"/>
</dbReference>
<dbReference type="Gene3D" id="1.10.4080.10">
    <property type="entry name" value="ADP-ribosylation/Crystallin J1"/>
    <property type="match status" value="1"/>
</dbReference>
<dbReference type="Pfam" id="PF03747">
    <property type="entry name" value="ADP_ribosyl_GH"/>
    <property type="match status" value="1"/>
</dbReference>
<evidence type="ECO:0000259" key="3">
    <source>
        <dbReference type="PROSITE" id="PS50056"/>
    </source>
</evidence>
<dbReference type="CDD" id="cd14505">
    <property type="entry name" value="CDKN3-like"/>
    <property type="match status" value="1"/>
</dbReference>
<dbReference type="AlphaFoldDB" id="A0A6L3T0G7"/>
<dbReference type="InterPro" id="IPR029021">
    <property type="entry name" value="Prot-tyrosine_phosphatase-like"/>
</dbReference>
<evidence type="ECO:0000313" key="4">
    <source>
        <dbReference type="EMBL" id="KAB1078061.1"/>
    </source>
</evidence>
<dbReference type="GO" id="GO:0016791">
    <property type="term" value="F:phosphatase activity"/>
    <property type="evidence" value="ECO:0007669"/>
    <property type="project" value="UniProtKB-ARBA"/>
</dbReference>
<dbReference type="EMBL" id="VZZK01000016">
    <property type="protein sequence ID" value="KAB1078061.1"/>
    <property type="molecule type" value="Genomic_DNA"/>
</dbReference>
<dbReference type="GO" id="GO:0046872">
    <property type="term" value="F:metal ion binding"/>
    <property type="evidence" value="ECO:0007669"/>
    <property type="project" value="UniProtKB-KW"/>
</dbReference>
<feature type="binding site" evidence="2">
    <location>
        <position position="466"/>
    </location>
    <ligand>
        <name>Mg(2+)</name>
        <dbReference type="ChEBI" id="CHEBI:18420"/>
        <label>1</label>
    </ligand>
</feature>
<feature type="binding site" evidence="2">
    <location>
        <position position="464"/>
    </location>
    <ligand>
        <name>Mg(2+)</name>
        <dbReference type="ChEBI" id="CHEBI:18420"/>
        <label>1</label>
    </ligand>
</feature>
<evidence type="ECO:0000256" key="2">
    <source>
        <dbReference type="PIRSR" id="PIRSR605502-1"/>
    </source>
</evidence>
<feature type="binding site" evidence="2">
    <location>
        <position position="467"/>
    </location>
    <ligand>
        <name>Mg(2+)</name>
        <dbReference type="ChEBI" id="CHEBI:18420"/>
        <label>1</label>
    </ligand>
</feature>
<feature type="binding site" evidence="2">
    <location>
        <position position="267"/>
    </location>
    <ligand>
        <name>Mg(2+)</name>
        <dbReference type="ChEBI" id="CHEBI:18420"/>
        <label>1</label>
    </ligand>
</feature>